<dbReference type="GO" id="GO:0000781">
    <property type="term" value="C:chromosome, telomeric region"/>
    <property type="evidence" value="ECO:0007669"/>
    <property type="project" value="UniProtKB-SubCell"/>
</dbReference>
<dbReference type="FunFam" id="1.10.1600.10:FF:000002">
    <property type="entry name" value="X-ray repair cross-complementing protein 5"/>
    <property type="match status" value="1"/>
</dbReference>
<dbReference type="SUPFAM" id="SSF101420">
    <property type="entry name" value="C-terminal domain of Ku80"/>
    <property type="match status" value="1"/>
</dbReference>
<evidence type="ECO:0000256" key="3">
    <source>
        <dbReference type="ARBA" id="ARBA00007726"/>
    </source>
</evidence>
<dbReference type="RefSeq" id="XP_069228163.1">
    <property type="nucleotide sequence ID" value="XM_069374790.1"/>
</dbReference>
<evidence type="ECO:0000256" key="5">
    <source>
        <dbReference type="ARBA" id="ARBA00021792"/>
    </source>
</evidence>
<keyword evidence="7 19" id="KW-0547">Nucleotide-binding</keyword>
<name>A0AB34KJ20_9PEZI</name>
<gene>
    <name evidence="22" type="ORF">WHR41_06185</name>
</gene>
<evidence type="ECO:0000256" key="1">
    <source>
        <dbReference type="ARBA" id="ARBA00004123"/>
    </source>
</evidence>
<evidence type="ECO:0000313" key="22">
    <source>
        <dbReference type="EMBL" id="KAL1585057.1"/>
    </source>
</evidence>
<organism evidence="22 23">
    <name type="scientific">Cladosporium halotolerans</name>
    <dbReference type="NCBI Taxonomy" id="1052096"/>
    <lineage>
        <taxon>Eukaryota</taxon>
        <taxon>Fungi</taxon>
        <taxon>Dikarya</taxon>
        <taxon>Ascomycota</taxon>
        <taxon>Pezizomycotina</taxon>
        <taxon>Dothideomycetes</taxon>
        <taxon>Dothideomycetidae</taxon>
        <taxon>Cladosporiales</taxon>
        <taxon>Cladosporiaceae</taxon>
        <taxon>Cladosporium</taxon>
    </lineage>
</organism>
<keyword evidence="12" id="KW-0779">Telomere</keyword>
<comment type="similarity">
    <text evidence="3 19">Belongs to the ku80 family.</text>
</comment>
<dbReference type="PIRSF" id="PIRSF016570">
    <property type="entry name" value="Ku80"/>
    <property type="match status" value="1"/>
</dbReference>
<evidence type="ECO:0000256" key="14">
    <source>
        <dbReference type="ARBA" id="ARBA00023172"/>
    </source>
</evidence>
<proteinExistence type="inferred from homology"/>
<sequence>MASKEATVYIVDVGSSMGETSSGRQETNLDFALQYVWDKITTTVATGRKTAMAGVVALRSDDTKNELEGDEAYQHISILQEISQIQMAELRRLRDELVISETDAGDAVSALIIAIQMIVRQCKQLKYIRRIVLVTDAKMHMETADLSQIAKKINDDSIELVVLGVDFDDAEYGVKEEDKDPVKANNEAILKQLCEDCNGVYGTLTQAVDELKIPRTKDTKPVPSYKGSLSLGNAEAYDTAITINIERYPKTMVAAAPSASQFVVRNDLEATQTMETTEGDEGAASSNNGLAAVHTARTYQVDDENAPGGKKDIDRDELAKGYEYGRTAVHISESDRNITTYETTQSLDVIGFVDAHKYDRYTDMSRTNVIIAERTNDKAYMALSSFIHALYELESYAVARLVTKDNKEPRILLLQPAIEPEFECLYDVELPFAEDVRSYKFPPLDKVVTVSGKELTVHRTLPSDELQDAMSEYVDSMDLSTFGKDDEGEPAEYAPLEETFSPKLHRINQVIKHRAIFPDKEPPEPYEILLRYANPPSDLVQQAAPALERVIAAADVKKVPPKARGKRQKGKEAPKPISSLDIDSLLDSGKEPGRSMERIDPKNAVPEFKRMFDKAFDNGDMDGVQNACNQLKLIIFDRVKHSVGNSGYQSALELMGAMRERCIENDVPNAYNDFARELKTRALKEELDGDRRDFMVEVRNHRMGLIVLVKDDHGGVTEEEGKEYARLKL</sequence>
<comment type="catalytic activity">
    <reaction evidence="18 19">
        <text>ATP + H2O = ADP + phosphate + H(+)</text>
        <dbReference type="Rhea" id="RHEA:13065"/>
        <dbReference type="ChEBI" id="CHEBI:15377"/>
        <dbReference type="ChEBI" id="CHEBI:15378"/>
        <dbReference type="ChEBI" id="CHEBI:30616"/>
        <dbReference type="ChEBI" id="CHEBI:43474"/>
        <dbReference type="ChEBI" id="CHEBI:456216"/>
        <dbReference type="EC" id="3.6.4.12"/>
    </reaction>
</comment>
<dbReference type="PROSITE" id="PS50234">
    <property type="entry name" value="VWFA"/>
    <property type="match status" value="1"/>
</dbReference>
<comment type="caution">
    <text evidence="22">The sequence shown here is derived from an EMBL/GenBank/DDBJ whole genome shotgun (WGS) entry which is preliminary data.</text>
</comment>
<keyword evidence="11 19" id="KW-0067">ATP-binding</keyword>
<evidence type="ECO:0000256" key="13">
    <source>
        <dbReference type="ARBA" id="ARBA00023125"/>
    </source>
</evidence>
<dbReference type="SUPFAM" id="SSF53300">
    <property type="entry name" value="vWA-like"/>
    <property type="match status" value="1"/>
</dbReference>
<feature type="compositionally biased region" description="Basic and acidic residues" evidence="20">
    <location>
        <begin position="588"/>
        <end position="598"/>
    </location>
</feature>
<dbReference type="Gene3D" id="1.25.40.240">
    <property type="entry name" value="Ku, C-terminal domain"/>
    <property type="match status" value="1"/>
</dbReference>
<dbReference type="Proteomes" id="UP000803884">
    <property type="component" value="Unassembled WGS sequence"/>
</dbReference>
<evidence type="ECO:0000256" key="19">
    <source>
        <dbReference type="PIRNR" id="PIRNR016570"/>
    </source>
</evidence>
<dbReference type="InterPro" id="IPR005161">
    <property type="entry name" value="Ku_N"/>
</dbReference>
<dbReference type="InterPro" id="IPR036494">
    <property type="entry name" value="Ku_C_sf"/>
</dbReference>
<keyword evidence="8 19" id="KW-0227">DNA damage</keyword>
<feature type="compositionally biased region" description="Low complexity" evidence="20">
    <location>
        <begin position="577"/>
        <end position="587"/>
    </location>
</feature>
<dbReference type="GO" id="GO:0003678">
    <property type="term" value="F:DNA helicase activity"/>
    <property type="evidence" value="ECO:0007669"/>
    <property type="project" value="UniProtKB-EC"/>
</dbReference>
<evidence type="ECO:0000256" key="20">
    <source>
        <dbReference type="SAM" id="MobiDB-lite"/>
    </source>
</evidence>
<dbReference type="InterPro" id="IPR006164">
    <property type="entry name" value="DNA_bd_Ku70/Ku80"/>
</dbReference>
<keyword evidence="23" id="KW-1185">Reference proteome</keyword>
<dbReference type="Gene3D" id="1.10.1600.10">
    <property type="match status" value="1"/>
</dbReference>
<dbReference type="EMBL" id="JAAQHG020000022">
    <property type="protein sequence ID" value="KAL1585057.1"/>
    <property type="molecule type" value="Genomic_DNA"/>
</dbReference>
<dbReference type="GO" id="GO:0006310">
    <property type="term" value="P:DNA recombination"/>
    <property type="evidence" value="ECO:0007669"/>
    <property type="project" value="UniProtKB-KW"/>
</dbReference>
<dbReference type="GO" id="GO:0003690">
    <property type="term" value="F:double-stranded DNA binding"/>
    <property type="evidence" value="ECO:0007669"/>
    <property type="project" value="TreeGrafter"/>
</dbReference>
<dbReference type="GO" id="GO:0016787">
    <property type="term" value="F:hydrolase activity"/>
    <property type="evidence" value="ECO:0007669"/>
    <property type="project" value="UniProtKB-KW"/>
</dbReference>
<evidence type="ECO:0000256" key="7">
    <source>
        <dbReference type="ARBA" id="ARBA00022741"/>
    </source>
</evidence>
<evidence type="ECO:0000256" key="12">
    <source>
        <dbReference type="ARBA" id="ARBA00022895"/>
    </source>
</evidence>
<comment type="subcellular location">
    <subcellularLocation>
        <location evidence="2">Chromosome</location>
        <location evidence="2">Telomere</location>
    </subcellularLocation>
    <subcellularLocation>
        <location evidence="1 19">Nucleus</location>
    </subcellularLocation>
</comment>
<dbReference type="AlphaFoldDB" id="A0AB34KJ20"/>
<evidence type="ECO:0000313" key="23">
    <source>
        <dbReference type="Proteomes" id="UP000803884"/>
    </source>
</evidence>
<dbReference type="InterPro" id="IPR002035">
    <property type="entry name" value="VWF_A"/>
</dbReference>
<dbReference type="InterPro" id="IPR036465">
    <property type="entry name" value="vWFA_dom_sf"/>
</dbReference>
<dbReference type="Pfam" id="PF02735">
    <property type="entry name" value="Ku"/>
    <property type="match status" value="1"/>
</dbReference>
<keyword evidence="9 19" id="KW-0378">Hydrolase</keyword>
<reference evidence="22 23" key="1">
    <citation type="journal article" date="2020" name="Microbiol. Resour. Announc.">
        <title>Draft Genome Sequence of a Cladosporium Species Isolated from the Mesophotic Ascidian Didemnum maculosum.</title>
        <authorList>
            <person name="Gioti A."/>
            <person name="Siaperas R."/>
            <person name="Nikolaivits E."/>
            <person name="Le Goff G."/>
            <person name="Ouazzani J."/>
            <person name="Kotoulas G."/>
            <person name="Topakas E."/>
        </authorList>
    </citation>
    <scope>NUCLEOTIDE SEQUENCE [LARGE SCALE GENOMIC DNA]</scope>
    <source>
        <strain evidence="22 23">TM138-S3</strain>
    </source>
</reference>
<dbReference type="GO" id="GO:0005524">
    <property type="term" value="F:ATP binding"/>
    <property type="evidence" value="ECO:0007669"/>
    <property type="project" value="UniProtKB-UniRule"/>
</dbReference>
<keyword evidence="6" id="KW-0158">Chromosome</keyword>
<feature type="region of interest" description="Disordered" evidence="20">
    <location>
        <begin position="559"/>
        <end position="598"/>
    </location>
</feature>
<dbReference type="GO" id="GO:0042162">
    <property type="term" value="F:telomeric DNA binding"/>
    <property type="evidence" value="ECO:0007669"/>
    <property type="project" value="InterPro"/>
</dbReference>
<protein>
    <recommendedName>
        <fullName evidence="5 19">ATP-dependent DNA helicase II subunit 2</fullName>
        <ecNumber evidence="4 19">3.6.4.12</ecNumber>
    </recommendedName>
</protein>
<dbReference type="FunFam" id="3.40.50.410:FF:000073">
    <property type="entry name" value="ATP-dependent DNA helicase II subunit 2"/>
    <property type="match status" value="1"/>
</dbReference>
<dbReference type="Pfam" id="PF03731">
    <property type="entry name" value="Ku_N"/>
    <property type="match status" value="1"/>
</dbReference>
<accession>A0AB34KJ20</accession>
<comment type="function">
    <text evidence="17">Single-stranded DNA-dependent ATP-dependent helicase. Involved in non-homologous end joining (NHEJ) DNA double strand break repair. DNA-binding is sequence-independent but has a high affinity to nicks in double-stranded DNA and to the ends of duplex DNA. Binds to naturally occurring chromosomal ends, and therefore provides chromosomal end protection. Required also for telomere recombination to repair telomeric ends in the absence of telomerase. KU70, of the KU70/KU80 heterodimer, binds to the stem loop of TLC1, the RNA component of telomerase. Involved in telomere maintenance. Interacts with telomeric repeats and subtelomeric sequences thereby controlling telomere length and protecting against subtelomeric rearrangement. Maintains telomeric chromatin, which is involved in silencing the expression of genes located at the telomere. Required for mating-type switching.</text>
</comment>
<evidence type="ECO:0000256" key="6">
    <source>
        <dbReference type="ARBA" id="ARBA00022454"/>
    </source>
</evidence>
<keyword evidence="10 19" id="KW-0347">Helicase</keyword>
<dbReference type="GO" id="GO:0006303">
    <property type="term" value="P:double-strand break repair via nonhomologous end joining"/>
    <property type="evidence" value="ECO:0007669"/>
    <property type="project" value="InterPro"/>
</dbReference>
<dbReference type="InterPro" id="IPR024193">
    <property type="entry name" value="Ku80"/>
</dbReference>
<dbReference type="CDD" id="cd00873">
    <property type="entry name" value="KU80"/>
    <property type="match status" value="1"/>
</dbReference>
<dbReference type="GO" id="GO:0043564">
    <property type="term" value="C:Ku70:Ku80 complex"/>
    <property type="evidence" value="ECO:0007669"/>
    <property type="project" value="InterPro"/>
</dbReference>
<dbReference type="SMART" id="SM00559">
    <property type="entry name" value="Ku78"/>
    <property type="match status" value="1"/>
</dbReference>
<evidence type="ECO:0000256" key="16">
    <source>
        <dbReference type="ARBA" id="ARBA00023242"/>
    </source>
</evidence>
<feature type="domain" description="VWFA" evidence="21">
    <location>
        <begin position="6"/>
        <end position="165"/>
    </location>
</feature>
<dbReference type="Pfam" id="PF08785">
    <property type="entry name" value="Ku_PK_bind"/>
    <property type="match status" value="1"/>
</dbReference>
<evidence type="ECO:0000256" key="2">
    <source>
        <dbReference type="ARBA" id="ARBA00004574"/>
    </source>
</evidence>
<dbReference type="FunFam" id="2.40.290.10:FF:000008">
    <property type="entry name" value="ATP-dependent DNA helicase II subunit 2"/>
    <property type="match status" value="1"/>
</dbReference>
<evidence type="ECO:0000256" key="18">
    <source>
        <dbReference type="ARBA" id="ARBA00047995"/>
    </source>
</evidence>
<evidence type="ECO:0000256" key="4">
    <source>
        <dbReference type="ARBA" id="ARBA00012551"/>
    </source>
</evidence>
<evidence type="ECO:0000256" key="11">
    <source>
        <dbReference type="ARBA" id="ARBA00022840"/>
    </source>
</evidence>
<dbReference type="Gene3D" id="2.40.290.10">
    <property type="match status" value="1"/>
</dbReference>
<dbReference type="Gene3D" id="3.40.50.410">
    <property type="entry name" value="von Willebrand factor, type A domain"/>
    <property type="match status" value="1"/>
</dbReference>
<dbReference type="GO" id="GO:0000723">
    <property type="term" value="P:telomere maintenance"/>
    <property type="evidence" value="ECO:0007669"/>
    <property type="project" value="InterPro"/>
</dbReference>
<evidence type="ECO:0000259" key="21">
    <source>
        <dbReference type="PROSITE" id="PS50234"/>
    </source>
</evidence>
<evidence type="ECO:0000256" key="8">
    <source>
        <dbReference type="ARBA" id="ARBA00022763"/>
    </source>
</evidence>
<keyword evidence="14 19" id="KW-0233">DNA recombination</keyword>
<dbReference type="PANTHER" id="PTHR12604:SF4">
    <property type="entry name" value="X-RAY REPAIR CROSS-COMPLEMENTING PROTEIN 5"/>
    <property type="match status" value="1"/>
</dbReference>
<dbReference type="InterPro" id="IPR014893">
    <property type="entry name" value="Ku_PK_bind"/>
</dbReference>
<dbReference type="SUPFAM" id="SSF100939">
    <property type="entry name" value="SPOC domain-like"/>
    <property type="match status" value="1"/>
</dbReference>
<keyword evidence="16 19" id="KW-0539">Nucleus</keyword>
<keyword evidence="13 19" id="KW-0238">DNA-binding</keyword>
<dbReference type="EC" id="3.6.4.12" evidence="4 19"/>
<evidence type="ECO:0000256" key="10">
    <source>
        <dbReference type="ARBA" id="ARBA00022806"/>
    </source>
</evidence>
<evidence type="ECO:0000256" key="9">
    <source>
        <dbReference type="ARBA" id="ARBA00022801"/>
    </source>
</evidence>
<keyword evidence="15 19" id="KW-0234">DNA repair</keyword>
<dbReference type="GO" id="GO:0003684">
    <property type="term" value="F:damaged DNA binding"/>
    <property type="evidence" value="ECO:0007669"/>
    <property type="project" value="InterPro"/>
</dbReference>
<dbReference type="GeneID" id="96007628"/>
<dbReference type="PANTHER" id="PTHR12604">
    <property type="entry name" value="KU AUTOANTIGEN DNA HELICASE"/>
    <property type="match status" value="1"/>
</dbReference>
<evidence type="ECO:0000256" key="15">
    <source>
        <dbReference type="ARBA" id="ARBA00023204"/>
    </source>
</evidence>
<feature type="compositionally biased region" description="Basic residues" evidence="20">
    <location>
        <begin position="559"/>
        <end position="569"/>
    </location>
</feature>
<dbReference type="InterPro" id="IPR016194">
    <property type="entry name" value="SPOC-like_C_dom_sf"/>
</dbReference>
<evidence type="ECO:0000256" key="17">
    <source>
        <dbReference type="ARBA" id="ARBA00024890"/>
    </source>
</evidence>